<evidence type="ECO:0000313" key="2">
    <source>
        <dbReference type="Proteomes" id="UP000299102"/>
    </source>
</evidence>
<reference evidence="1 2" key="1">
    <citation type="journal article" date="2019" name="Commun. Biol.">
        <title>The bagworm genome reveals a unique fibroin gene that provides high tensile strength.</title>
        <authorList>
            <person name="Kono N."/>
            <person name="Nakamura H."/>
            <person name="Ohtoshi R."/>
            <person name="Tomita M."/>
            <person name="Numata K."/>
            <person name="Arakawa K."/>
        </authorList>
    </citation>
    <scope>NUCLEOTIDE SEQUENCE [LARGE SCALE GENOMIC DNA]</scope>
</reference>
<sequence length="127" mass="14319">MELFKKRYRCSRIKKKKQSPTDTQPRASGRIFPAIDITVLPLIILYGLRPEDFNASTVVSTKTNYSNDRDYINGSTAHAQLDAVGAQVPRRGWLRVIRAARYPERPFRAAIVLIADDRLMSDGALVA</sequence>
<dbReference type="Proteomes" id="UP000299102">
    <property type="component" value="Unassembled WGS sequence"/>
</dbReference>
<evidence type="ECO:0000313" key="1">
    <source>
        <dbReference type="EMBL" id="GBP61042.1"/>
    </source>
</evidence>
<dbReference type="EMBL" id="BGZK01000802">
    <property type="protein sequence ID" value="GBP61042.1"/>
    <property type="molecule type" value="Genomic_DNA"/>
</dbReference>
<gene>
    <name evidence="1" type="ORF">EVAR_51174_1</name>
</gene>
<name>A0A4C1XDJ0_EUMVA</name>
<dbReference type="AlphaFoldDB" id="A0A4C1XDJ0"/>
<comment type="caution">
    <text evidence="1">The sequence shown here is derived from an EMBL/GenBank/DDBJ whole genome shotgun (WGS) entry which is preliminary data.</text>
</comment>
<organism evidence="1 2">
    <name type="scientific">Eumeta variegata</name>
    <name type="common">Bagworm moth</name>
    <name type="synonym">Eumeta japonica</name>
    <dbReference type="NCBI Taxonomy" id="151549"/>
    <lineage>
        <taxon>Eukaryota</taxon>
        <taxon>Metazoa</taxon>
        <taxon>Ecdysozoa</taxon>
        <taxon>Arthropoda</taxon>
        <taxon>Hexapoda</taxon>
        <taxon>Insecta</taxon>
        <taxon>Pterygota</taxon>
        <taxon>Neoptera</taxon>
        <taxon>Endopterygota</taxon>
        <taxon>Lepidoptera</taxon>
        <taxon>Glossata</taxon>
        <taxon>Ditrysia</taxon>
        <taxon>Tineoidea</taxon>
        <taxon>Psychidae</taxon>
        <taxon>Oiketicinae</taxon>
        <taxon>Eumeta</taxon>
    </lineage>
</organism>
<accession>A0A4C1XDJ0</accession>
<proteinExistence type="predicted"/>
<keyword evidence="2" id="KW-1185">Reference proteome</keyword>
<protein>
    <submittedName>
        <fullName evidence="1">Uncharacterized protein</fullName>
    </submittedName>
</protein>